<dbReference type="AlphaFoldDB" id="A0A376KQJ0"/>
<accession>A0A376KQJ0</accession>
<keyword evidence="1" id="KW-0238">DNA-binding</keyword>
<dbReference type="EMBL" id="UFZQ01000001">
    <property type="protein sequence ID" value="STE84230.1"/>
    <property type="molecule type" value="Genomic_DNA"/>
</dbReference>
<reference evidence="1 2" key="1">
    <citation type="submission" date="2018-06" db="EMBL/GenBank/DDBJ databases">
        <authorList>
            <consortium name="Pathogen Informatics"/>
            <person name="Doyle S."/>
        </authorList>
    </citation>
    <scope>NUCLEOTIDE SEQUENCE [LARGE SCALE GENOMIC DNA]</scope>
    <source>
        <strain evidence="1 2">NCTC10418</strain>
    </source>
</reference>
<evidence type="ECO:0000313" key="2">
    <source>
        <dbReference type="Proteomes" id="UP000255460"/>
    </source>
</evidence>
<evidence type="ECO:0000313" key="1">
    <source>
        <dbReference type="EMBL" id="STE84230.1"/>
    </source>
</evidence>
<name>A0A376KQJ0_ECOLX</name>
<sequence length="63" mass="7058">MCGILKEFIRKEMAVNAAIFNGKASMTSVEIAELVGSRHDKVKQSIERLAERRIIQLPPNGDF</sequence>
<dbReference type="Proteomes" id="UP000255460">
    <property type="component" value="Unassembled WGS sequence"/>
</dbReference>
<protein>
    <submittedName>
        <fullName evidence="1">DNA-binding protein</fullName>
    </submittedName>
</protein>
<gene>
    <name evidence="1" type="ORF">NCTC10418_01912</name>
</gene>
<proteinExistence type="predicted"/>
<dbReference type="GO" id="GO:0003677">
    <property type="term" value="F:DNA binding"/>
    <property type="evidence" value="ECO:0007669"/>
    <property type="project" value="UniProtKB-KW"/>
</dbReference>
<organism evidence="1 2">
    <name type="scientific">Escherichia coli</name>
    <dbReference type="NCBI Taxonomy" id="562"/>
    <lineage>
        <taxon>Bacteria</taxon>
        <taxon>Pseudomonadati</taxon>
        <taxon>Pseudomonadota</taxon>
        <taxon>Gammaproteobacteria</taxon>
        <taxon>Enterobacterales</taxon>
        <taxon>Enterobacteriaceae</taxon>
        <taxon>Escherichia</taxon>
    </lineage>
</organism>